<keyword evidence="3" id="KW-1185">Reference proteome</keyword>
<dbReference type="Pfam" id="PF06985">
    <property type="entry name" value="HET"/>
    <property type="match status" value="1"/>
</dbReference>
<dbReference type="OrthoDB" id="3486565at2759"/>
<reference evidence="2" key="1">
    <citation type="journal article" date="2020" name="Stud. Mycol.">
        <title>101 Dothideomycetes genomes: a test case for predicting lifestyles and emergence of pathogens.</title>
        <authorList>
            <person name="Haridas S."/>
            <person name="Albert R."/>
            <person name="Binder M."/>
            <person name="Bloem J."/>
            <person name="Labutti K."/>
            <person name="Salamov A."/>
            <person name="Andreopoulos B."/>
            <person name="Baker S."/>
            <person name="Barry K."/>
            <person name="Bills G."/>
            <person name="Bluhm B."/>
            <person name="Cannon C."/>
            <person name="Castanera R."/>
            <person name="Culley D."/>
            <person name="Daum C."/>
            <person name="Ezra D."/>
            <person name="Gonzalez J."/>
            <person name="Henrissat B."/>
            <person name="Kuo A."/>
            <person name="Liang C."/>
            <person name="Lipzen A."/>
            <person name="Lutzoni F."/>
            <person name="Magnuson J."/>
            <person name="Mondo S."/>
            <person name="Nolan M."/>
            <person name="Ohm R."/>
            <person name="Pangilinan J."/>
            <person name="Park H.-J."/>
            <person name="Ramirez L."/>
            <person name="Alfaro M."/>
            <person name="Sun H."/>
            <person name="Tritt A."/>
            <person name="Yoshinaga Y."/>
            <person name="Zwiers L.-H."/>
            <person name="Turgeon B."/>
            <person name="Goodwin S."/>
            <person name="Spatafora J."/>
            <person name="Crous P."/>
            <person name="Grigoriev I."/>
        </authorList>
    </citation>
    <scope>NUCLEOTIDE SEQUENCE</scope>
    <source>
        <strain evidence="2">ATCC 16933</strain>
    </source>
</reference>
<evidence type="ECO:0000259" key="1">
    <source>
        <dbReference type="Pfam" id="PF06985"/>
    </source>
</evidence>
<dbReference type="EMBL" id="MU001694">
    <property type="protein sequence ID" value="KAF2453856.1"/>
    <property type="molecule type" value="Genomic_DNA"/>
</dbReference>
<feature type="domain" description="Heterokaryon incompatibility" evidence="1">
    <location>
        <begin position="265"/>
        <end position="407"/>
    </location>
</feature>
<accession>A0A6A6NQ39</accession>
<evidence type="ECO:0000313" key="3">
    <source>
        <dbReference type="Proteomes" id="UP000799766"/>
    </source>
</evidence>
<dbReference type="AlphaFoldDB" id="A0A6A6NQ39"/>
<sequence length="684" mass="77172">MPSLECVKLFEARNSPEYLCSAYDLANRTHSNMWRGIQRSLPTRPKQKLEDENQIHSEEVENGSWVEVVTTKRVNNLADAELCSRCRGLIINLPVEPQGAEIFQAYCGAKFFIGYASEILSAYRNGCRFCTLIVDSYGAERFKEIFLKHSLGMTGQVLGHVGLPSQKFWIECSNSAVFFQRPFDLCAVPDHPLPNIWNVNPPRNADCKEMFDRVHELLDQCIDHHDCGIIPDTELPSRVLDVSDNATSTVRLLVTVEGSATHGKYVALSYCRGVAQGLNTTSDTLDKMKVGIDLSIMPKTIQDAVLVTRGLGIRYLWVDALCILQGYDDSARLDFHREAARMERIYSNAFLTISATRGSDAGLFFTRCVAMPFCDGLGRSGKVNVVRYSKLRFGTEPIHRRAWTLQERLLSRRVLHYCNGHMVWECDNGLIKEDVMQGSVQKIIFSQEDRYRLPRNLSGKDWRMIVQIYSGRLLSVSSDKLPALAGIARRYHQLTGDRYVAGLWERELVVDLLWYRPNPQGTGLPPEYRAPTWSWASRDGRINFLFENGLQGFDSSEFVASVLESSVTLLATDEFGPVTDGKIVVQGPLALAKDVGIDFPSSTIGASGHTLYFDDGVEIFSAYGEHMSKIHCFLIAKPRECYGLMLLPAEDMPDHFFRLGMFWTYRSSLCPCWDGIPERTITIL</sequence>
<dbReference type="PANTHER" id="PTHR33112">
    <property type="entry name" value="DOMAIN PROTEIN, PUTATIVE-RELATED"/>
    <property type="match status" value="1"/>
</dbReference>
<protein>
    <submittedName>
        <fullName evidence="2">Heterokaryon incompatibility protein-domain-containing protein</fullName>
    </submittedName>
</protein>
<organism evidence="2 3">
    <name type="scientific">Lineolata rhizophorae</name>
    <dbReference type="NCBI Taxonomy" id="578093"/>
    <lineage>
        <taxon>Eukaryota</taxon>
        <taxon>Fungi</taxon>
        <taxon>Dikarya</taxon>
        <taxon>Ascomycota</taxon>
        <taxon>Pezizomycotina</taxon>
        <taxon>Dothideomycetes</taxon>
        <taxon>Dothideomycetes incertae sedis</taxon>
        <taxon>Lineolatales</taxon>
        <taxon>Lineolataceae</taxon>
        <taxon>Lineolata</taxon>
    </lineage>
</organism>
<evidence type="ECO:0000313" key="2">
    <source>
        <dbReference type="EMBL" id="KAF2453856.1"/>
    </source>
</evidence>
<name>A0A6A6NQ39_9PEZI</name>
<proteinExistence type="predicted"/>
<dbReference type="Proteomes" id="UP000799766">
    <property type="component" value="Unassembled WGS sequence"/>
</dbReference>
<dbReference type="InterPro" id="IPR010730">
    <property type="entry name" value="HET"/>
</dbReference>
<gene>
    <name evidence="2" type="ORF">BDY21DRAFT_114088</name>
</gene>
<dbReference type="PANTHER" id="PTHR33112:SF16">
    <property type="entry name" value="HETEROKARYON INCOMPATIBILITY DOMAIN-CONTAINING PROTEIN"/>
    <property type="match status" value="1"/>
</dbReference>